<dbReference type="PIRSF" id="PIRSF016897">
    <property type="entry name" value="GlpP"/>
    <property type="match status" value="1"/>
</dbReference>
<name>A0A2V3VN92_9BACI</name>
<dbReference type="Pfam" id="PF04309">
    <property type="entry name" value="G3P_antiterm"/>
    <property type="match status" value="1"/>
</dbReference>
<evidence type="ECO:0000313" key="3">
    <source>
        <dbReference type="Proteomes" id="UP000247978"/>
    </source>
</evidence>
<keyword evidence="1" id="KW-0319">Glycerol metabolism</keyword>
<dbReference type="RefSeq" id="WP_110397132.1">
    <property type="nucleotide sequence ID" value="NZ_JBHUHB010000001.1"/>
</dbReference>
<keyword evidence="3" id="KW-1185">Reference proteome</keyword>
<sequence>MSVISYALKRNPLIASLTDTRDLEMVLNSDCNIIILIQSDICSLKEMVDRIRETDKLIFVHLDLTKGLKRDASGVKFLSEFVGVDGIITTHTNLIQVAKQYDLLTIQRVFILDTASIKQGIKSINSSKPDAVEILPGVVIPHIKSYLKSVADQTIIAAGLINSKEEIGNILQNGAQGVSSSSLKLIGR</sequence>
<gene>
    <name evidence="2" type="ORF">DFR56_11917</name>
</gene>
<evidence type="ECO:0000256" key="1">
    <source>
        <dbReference type="PIRNR" id="PIRNR016897"/>
    </source>
</evidence>
<dbReference type="Gene3D" id="3.20.20.70">
    <property type="entry name" value="Aldolase class I"/>
    <property type="match status" value="1"/>
</dbReference>
<reference evidence="2 3" key="1">
    <citation type="submission" date="2018-05" db="EMBL/GenBank/DDBJ databases">
        <title>Genomic Encyclopedia of Type Strains, Phase IV (KMG-IV): sequencing the most valuable type-strain genomes for metagenomic binning, comparative biology and taxonomic classification.</title>
        <authorList>
            <person name="Goeker M."/>
        </authorList>
    </citation>
    <scope>NUCLEOTIDE SEQUENCE [LARGE SCALE GENOMIC DNA]</scope>
    <source>
        <strain evidence="2 3">DSM 28556</strain>
    </source>
</reference>
<dbReference type="PANTHER" id="PTHR35787">
    <property type="entry name" value="GLYCEROL UPTAKE OPERON ANTITERMINATOR REGULATORY PROTEIN"/>
    <property type="match status" value="1"/>
</dbReference>
<dbReference type="GO" id="GO:0003723">
    <property type="term" value="F:RNA binding"/>
    <property type="evidence" value="ECO:0007669"/>
    <property type="project" value="UniProtKB-KW"/>
</dbReference>
<comment type="function">
    <text evidence="1">Regulates expression of the glpD operon. In the presence of glycerol 3-phosphate (G3P) causes antitermination of transcription of glpD at the inverted repeat of the leader region to enhance its transcription. Binds and stabilizes glpD leader mRNA.</text>
</comment>
<keyword evidence="1" id="KW-0804">Transcription</keyword>
<protein>
    <recommendedName>
        <fullName evidence="1">Glycerol uptake operon antiterminator regulatory protein</fullName>
    </recommendedName>
</protein>
<dbReference type="GO" id="GO:0006355">
    <property type="term" value="P:regulation of DNA-templated transcription"/>
    <property type="evidence" value="ECO:0007669"/>
    <property type="project" value="InterPro"/>
</dbReference>
<dbReference type="EMBL" id="QJJQ01000019">
    <property type="protein sequence ID" value="PXW82331.1"/>
    <property type="molecule type" value="Genomic_DNA"/>
</dbReference>
<dbReference type="AlphaFoldDB" id="A0A2V3VN92"/>
<proteinExistence type="predicted"/>
<dbReference type="Proteomes" id="UP000247978">
    <property type="component" value="Unassembled WGS sequence"/>
</dbReference>
<comment type="caution">
    <text evidence="2">The sequence shown here is derived from an EMBL/GenBank/DDBJ whole genome shotgun (WGS) entry which is preliminary data.</text>
</comment>
<dbReference type="InterPro" id="IPR006699">
    <property type="entry name" value="GlpP"/>
</dbReference>
<organism evidence="2 3">
    <name type="scientific">Pseudogracilibacillus auburnensis</name>
    <dbReference type="NCBI Taxonomy" id="1494959"/>
    <lineage>
        <taxon>Bacteria</taxon>
        <taxon>Bacillati</taxon>
        <taxon>Bacillota</taxon>
        <taxon>Bacilli</taxon>
        <taxon>Bacillales</taxon>
        <taxon>Bacillaceae</taxon>
        <taxon>Pseudogracilibacillus</taxon>
    </lineage>
</organism>
<dbReference type="InterPro" id="IPR013785">
    <property type="entry name" value="Aldolase_TIM"/>
</dbReference>
<accession>A0A2V3VN92</accession>
<dbReference type="OrthoDB" id="9799580at2"/>
<dbReference type="GO" id="GO:0006071">
    <property type="term" value="P:glycerol metabolic process"/>
    <property type="evidence" value="ECO:0007669"/>
    <property type="project" value="UniProtKB-UniRule"/>
</dbReference>
<dbReference type="SUPFAM" id="SSF110391">
    <property type="entry name" value="GlpP-like"/>
    <property type="match status" value="1"/>
</dbReference>
<keyword evidence="1" id="KW-0805">Transcription regulation</keyword>
<evidence type="ECO:0000313" key="2">
    <source>
        <dbReference type="EMBL" id="PXW82331.1"/>
    </source>
</evidence>
<keyword evidence="1" id="KW-0694">RNA-binding</keyword>
<dbReference type="PANTHER" id="PTHR35787:SF1">
    <property type="entry name" value="GLYCEROL UPTAKE OPERON ANTITERMINATOR REGULATORY PROTEIN"/>
    <property type="match status" value="1"/>
</dbReference>